<dbReference type="EMBL" id="JBHSCN010000003">
    <property type="protein sequence ID" value="MFC4242580.1"/>
    <property type="molecule type" value="Genomic_DNA"/>
</dbReference>
<dbReference type="InterPro" id="IPR000868">
    <property type="entry name" value="Isochorismatase-like_dom"/>
</dbReference>
<protein>
    <submittedName>
        <fullName evidence="3">Cysteine hydrolase family protein</fullName>
    </submittedName>
</protein>
<dbReference type="GO" id="GO:0016787">
    <property type="term" value="F:hydrolase activity"/>
    <property type="evidence" value="ECO:0007669"/>
    <property type="project" value="UniProtKB-KW"/>
</dbReference>
<feature type="domain" description="Isochorismatase-like" evidence="2">
    <location>
        <begin position="13"/>
        <end position="197"/>
    </location>
</feature>
<reference evidence="4" key="1">
    <citation type="journal article" date="2019" name="Int. J. Syst. Evol. Microbiol.">
        <title>The Global Catalogue of Microorganisms (GCM) 10K type strain sequencing project: providing services to taxonomists for standard genome sequencing and annotation.</title>
        <authorList>
            <consortium name="The Broad Institute Genomics Platform"/>
            <consortium name="The Broad Institute Genome Sequencing Center for Infectious Disease"/>
            <person name="Wu L."/>
            <person name="Ma J."/>
        </authorList>
    </citation>
    <scope>NUCLEOTIDE SEQUENCE [LARGE SCALE GENOMIC DNA]</scope>
    <source>
        <strain evidence="4">CGMCC 1.10363</strain>
    </source>
</reference>
<evidence type="ECO:0000256" key="1">
    <source>
        <dbReference type="ARBA" id="ARBA00022801"/>
    </source>
</evidence>
<dbReference type="PANTHER" id="PTHR43540">
    <property type="entry name" value="PEROXYUREIDOACRYLATE/UREIDOACRYLATE AMIDOHYDROLASE-RELATED"/>
    <property type="match status" value="1"/>
</dbReference>
<accession>A0ABV8Q2K2</accession>
<dbReference type="SUPFAM" id="SSF52499">
    <property type="entry name" value="Isochorismatase-like hydrolases"/>
    <property type="match status" value="1"/>
</dbReference>
<keyword evidence="1 3" id="KW-0378">Hydrolase</keyword>
<organism evidence="3 4">
    <name type="scientific">Gryllotalpicola reticulitermitis</name>
    <dbReference type="NCBI Taxonomy" id="1184153"/>
    <lineage>
        <taxon>Bacteria</taxon>
        <taxon>Bacillati</taxon>
        <taxon>Actinomycetota</taxon>
        <taxon>Actinomycetes</taxon>
        <taxon>Micrococcales</taxon>
        <taxon>Microbacteriaceae</taxon>
        <taxon>Gryllotalpicola</taxon>
    </lineage>
</organism>
<name>A0ABV8Q2K2_9MICO</name>
<dbReference type="Pfam" id="PF00857">
    <property type="entry name" value="Isochorismatase"/>
    <property type="match status" value="1"/>
</dbReference>
<dbReference type="Proteomes" id="UP001595900">
    <property type="component" value="Unassembled WGS sequence"/>
</dbReference>
<dbReference type="InterPro" id="IPR036380">
    <property type="entry name" value="Isochorismatase-like_sf"/>
</dbReference>
<gene>
    <name evidence="3" type="ORF">ACFOYW_04275</name>
</gene>
<dbReference type="InterPro" id="IPR050272">
    <property type="entry name" value="Isochorismatase-like_hydrls"/>
</dbReference>
<keyword evidence="4" id="KW-1185">Reference proteome</keyword>
<sequence length="221" mass="23427">MTDLPFRYDPAHAALIVVDVQNDFCSPDGSLGKIGNDVSAAVTMVPRLQGLIDAAHGAGLPVIFIQTLHDETNDSPQWLNRHGEPGKNRSSITCRTGTWGADFYEVGPVAGDLVVNKYRYSAFVGTNLQIVLTTLGVESLLFTGVATEVCVESSLRDGLFAEYYVTLVDDCAASYDQAAHDASVRGVAKNFGTVVSSGYLEGLWAEAPAEAAEQVLAAAVA</sequence>
<dbReference type="Gene3D" id="3.40.50.850">
    <property type="entry name" value="Isochorismatase-like"/>
    <property type="match status" value="1"/>
</dbReference>
<evidence type="ECO:0000313" key="4">
    <source>
        <dbReference type="Proteomes" id="UP001595900"/>
    </source>
</evidence>
<dbReference type="PANTHER" id="PTHR43540:SF6">
    <property type="entry name" value="ISOCHORISMATASE-LIKE DOMAIN-CONTAINING PROTEIN"/>
    <property type="match status" value="1"/>
</dbReference>
<evidence type="ECO:0000259" key="2">
    <source>
        <dbReference type="Pfam" id="PF00857"/>
    </source>
</evidence>
<dbReference type="CDD" id="cd00431">
    <property type="entry name" value="cysteine_hydrolases"/>
    <property type="match status" value="1"/>
</dbReference>
<proteinExistence type="predicted"/>
<comment type="caution">
    <text evidence="3">The sequence shown here is derived from an EMBL/GenBank/DDBJ whole genome shotgun (WGS) entry which is preliminary data.</text>
</comment>
<dbReference type="RefSeq" id="WP_390227447.1">
    <property type="nucleotide sequence ID" value="NZ_JBHSCN010000003.1"/>
</dbReference>
<evidence type="ECO:0000313" key="3">
    <source>
        <dbReference type="EMBL" id="MFC4242580.1"/>
    </source>
</evidence>